<dbReference type="InterPro" id="IPR014057">
    <property type="entry name" value="HI1420"/>
</dbReference>
<dbReference type="Proteomes" id="UP000231194">
    <property type="component" value="Unassembled WGS sequence"/>
</dbReference>
<comment type="caution">
    <text evidence="1">The sequence shown here is derived from an EMBL/GenBank/DDBJ whole genome shotgun (WGS) entry which is preliminary data.</text>
</comment>
<name>A0A2M8RGX3_9BRAD</name>
<dbReference type="AlphaFoldDB" id="A0A2M8RGX3"/>
<dbReference type="RefSeq" id="WP_100230201.1">
    <property type="nucleotide sequence ID" value="NZ_PGVG01000001.1"/>
</dbReference>
<accession>A0A2M8RGX3</accession>
<proteinExistence type="predicted"/>
<keyword evidence="2" id="KW-1185">Reference proteome</keyword>
<dbReference type="GO" id="GO:0003677">
    <property type="term" value="F:DNA binding"/>
    <property type="evidence" value="ECO:0007669"/>
    <property type="project" value="InterPro"/>
</dbReference>
<sequence length="116" mass="12223">MPKAARTTMKTASGTTRFDAADYLNTEERQAAYIAAALETGDADFVRDALGLVARARGMSAIAKKAGLNRESLYKALGETGNPEFGTVMRIVGALGLTLSAQPATSGRTSKRRRAA</sequence>
<evidence type="ECO:0000313" key="1">
    <source>
        <dbReference type="EMBL" id="PJG57072.1"/>
    </source>
</evidence>
<dbReference type="PANTHER" id="PTHR40275">
    <property type="entry name" value="SSL7038 PROTEIN"/>
    <property type="match status" value="1"/>
</dbReference>
<dbReference type="InterPro" id="IPR010982">
    <property type="entry name" value="Lambda_DNA-bd_dom_sf"/>
</dbReference>
<dbReference type="EMBL" id="PGVG01000001">
    <property type="protein sequence ID" value="PJG57072.1"/>
    <property type="molecule type" value="Genomic_DNA"/>
</dbReference>
<organism evidence="1 2">
    <name type="scientific">Bradyrhizobium forestalis</name>
    <dbReference type="NCBI Taxonomy" id="1419263"/>
    <lineage>
        <taxon>Bacteria</taxon>
        <taxon>Pseudomonadati</taxon>
        <taxon>Pseudomonadota</taxon>
        <taxon>Alphaproteobacteria</taxon>
        <taxon>Hyphomicrobiales</taxon>
        <taxon>Nitrobacteraceae</taxon>
        <taxon>Bradyrhizobium</taxon>
    </lineage>
</organism>
<dbReference type="Pfam" id="PF21716">
    <property type="entry name" value="dnstrm_HI1420"/>
    <property type="match status" value="1"/>
</dbReference>
<dbReference type="SUPFAM" id="SSF47413">
    <property type="entry name" value="lambda repressor-like DNA-binding domains"/>
    <property type="match status" value="1"/>
</dbReference>
<gene>
    <name evidence="1" type="ORF">CVM73_01280</name>
</gene>
<reference evidence="1 2" key="1">
    <citation type="submission" date="2017-11" db="EMBL/GenBank/DDBJ databases">
        <title>Bradyrhizobium forestalis sp. nov., an efficient nitrogen-fixing bacterium isolated from nodules of forest legume species in the Amazon.</title>
        <authorList>
            <person name="Costa E.M."/>
            <person name="Guimaraes A."/>
            <person name="Carvalho T.S."/>
            <person name="Rodrigues T.L."/>
            <person name="Ribeiro P.R.A."/>
            <person name="Lebbe L."/>
            <person name="Willems A."/>
            <person name="Moreira F.M.S."/>
        </authorList>
    </citation>
    <scope>NUCLEOTIDE SEQUENCE [LARGE SCALE GENOMIC DNA]</scope>
    <source>
        <strain evidence="1 2">INPA54B</strain>
    </source>
</reference>
<dbReference type="NCBIfam" id="TIGR02684">
    <property type="entry name" value="dnstrm_HI1420"/>
    <property type="match status" value="1"/>
</dbReference>
<dbReference type="PANTHER" id="PTHR40275:SF1">
    <property type="entry name" value="SSL7038 PROTEIN"/>
    <property type="match status" value="1"/>
</dbReference>
<protein>
    <submittedName>
        <fullName evidence="1">Putative addiction module antidote protein</fullName>
    </submittedName>
</protein>
<dbReference type="OrthoDB" id="9798416at2"/>
<evidence type="ECO:0000313" key="2">
    <source>
        <dbReference type="Proteomes" id="UP000231194"/>
    </source>
</evidence>